<keyword evidence="1" id="KW-0812">Transmembrane</keyword>
<dbReference type="SUPFAM" id="SSF81321">
    <property type="entry name" value="Family A G protein-coupled receptor-like"/>
    <property type="match status" value="1"/>
</dbReference>
<name>A0AAF3JA62_9BILA</name>
<feature type="transmembrane region" description="Helical" evidence="1">
    <location>
        <begin position="28"/>
        <end position="48"/>
    </location>
</feature>
<dbReference type="AlphaFoldDB" id="A0AAF3JA62"/>
<feature type="transmembrane region" description="Helical" evidence="1">
    <location>
        <begin position="180"/>
        <end position="201"/>
    </location>
</feature>
<evidence type="ECO:0000256" key="1">
    <source>
        <dbReference type="SAM" id="Phobius"/>
    </source>
</evidence>
<dbReference type="PANTHER" id="PTHR38614:SF1">
    <property type="entry name" value="G_PROTEIN_RECEP_F1_2 DOMAIN-CONTAINING PROTEIN"/>
    <property type="match status" value="1"/>
</dbReference>
<dbReference type="PANTHER" id="PTHR38614">
    <property type="entry name" value="PROTEIN CBG09954"/>
    <property type="match status" value="1"/>
</dbReference>
<accession>A0AAF3JA62</accession>
<feature type="transmembrane region" description="Helical" evidence="1">
    <location>
        <begin position="95"/>
        <end position="120"/>
    </location>
</feature>
<dbReference type="Proteomes" id="UP000887575">
    <property type="component" value="Unassembled WGS sequence"/>
</dbReference>
<dbReference type="InterPro" id="IPR010601">
    <property type="entry name" value="DUF1182"/>
</dbReference>
<keyword evidence="1" id="KW-0472">Membrane</keyword>
<feature type="transmembrane region" description="Helical" evidence="1">
    <location>
        <begin position="140"/>
        <end position="160"/>
    </location>
</feature>
<keyword evidence="1" id="KW-1133">Transmembrane helix</keyword>
<evidence type="ECO:0000313" key="3">
    <source>
        <dbReference type="WBParaSite" id="MBELARI_LOCUS6175"/>
    </source>
</evidence>
<proteinExistence type="predicted"/>
<organism evidence="2 3">
    <name type="scientific">Mesorhabditis belari</name>
    <dbReference type="NCBI Taxonomy" id="2138241"/>
    <lineage>
        <taxon>Eukaryota</taxon>
        <taxon>Metazoa</taxon>
        <taxon>Ecdysozoa</taxon>
        <taxon>Nematoda</taxon>
        <taxon>Chromadorea</taxon>
        <taxon>Rhabditida</taxon>
        <taxon>Rhabditina</taxon>
        <taxon>Rhabditomorpha</taxon>
        <taxon>Rhabditoidea</taxon>
        <taxon>Rhabditidae</taxon>
        <taxon>Mesorhabditinae</taxon>
        <taxon>Mesorhabditis</taxon>
    </lineage>
</organism>
<feature type="transmembrane region" description="Helical" evidence="1">
    <location>
        <begin position="221"/>
        <end position="241"/>
    </location>
</feature>
<feature type="transmembrane region" description="Helical" evidence="1">
    <location>
        <begin position="261"/>
        <end position="279"/>
    </location>
</feature>
<protein>
    <submittedName>
        <fullName evidence="3">Taste receptor type 2</fullName>
    </submittedName>
</protein>
<dbReference type="WBParaSite" id="MBELARI_LOCUS6175">
    <property type="protein sequence ID" value="MBELARI_LOCUS6175"/>
    <property type="gene ID" value="MBELARI_LOCUS6175"/>
</dbReference>
<sequence>MGNIIPAAAFYGQPTQIALGFWGPSEEVTIYGLPCVAILGFLCLLLLFHRKILIEYQNTLTFITFGCFFTATPIVWYNVMIFIGMEITNGNFKFTLFWCTFFKVSTLSLWFCSFVVPSVVSFNRYLLIVHNKHSSLRMSILTLVIVYFPMMIVDILSFFIGTPQKNDTCESWLYVNLTPIPQLYTMYIFLVSASGVLFGKLTLIKVASLQKQGARVNDRQLATVIYTQSWVPFLATTFFVISNLGVISNWYVLPIWFTKPANIYAVIGTTLLIPLIALVRASKIRNAAMGTLCIERFIDASSQNDSAGKTQQFHPPSLVRVT</sequence>
<reference evidence="3" key="1">
    <citation type="submission" date="2024-02" db="UniProtKB">
        <authorList>
            <consortium name="WormBaseParasite"/>
        </authorList>
    </citation>
    <scope>IDENTIFICATION</scope>
</reference>
<feature type="transmembrane region" description="Helical" evidence="1">
    <location>
        <begin position="60"/>
        <end position="83"/>
    </location>
</feature>
<keyword evidence="2" id="KW-1185">Reference proteome</keyword>
<evidence type="ECO:0000313" key="2">
    <source>
        <dbReference type="Proteomes" id="UP000887575"/>
    </source>
</evidence>
<dbReference type="Pfam" id="PF06681">
    <property type="entry name" value="DUF1182"/>
    <property type="match status" value="1"/>
</dbReference>